<dbReference type="Proteomes" id="UP000663864">
    <property type="component" value="Unassembled WGS sequence"/>
</dbReference>
<accession>A0A815CPH7</accession>
<evidence type="ECO:0000256" key="1">
    <source>
        <dbReference type="SAM" id="Phobius"/>
    </source>
</evidence>
<name>A0A815CPH7_9BILA</name>
<reference evidence="2" key="1">
    <citation type="submission" date="2021-02" db="EMBL/GenBank/DDBJ databases">
        <authorList>
            <person name="Nowell W R."/>
        </authorList>
    </citation>
    <scope>NUCLEOTIDE SEQUENCE</scope>
</reference>
<dbReference type="EMBL" id="CAJNOT010002126">
    <property type="protein sequence ID" value="CAF1286552.1"/>
    <property type="molecule type" value="Genomic_DNA"/>
</dbReference>
<comment type="caution">
    <text evidence="2">The sequence shown here is derived from an EMBL/GenBank/DDBJ whole genome shotgun (WGS) entry which is preliminary data.</text>
</comment>
<evidence type="ECO:0000313" key="3">
    <source>
        <dbReference type="Proteomes" id="UP000663864"/>
    </source>
</evidence>
<dbReference type="AlphaFoldDB" id="A0A815CPH7"/>
<feature type="transmembrane region" description="Helical" evidence="1">
    <location>
        <begin position="27"/>
        <end position="50"/>
    </location>
</feature>
<gene>
    <name evidence="2" type="ORF">ZHD862_LOCUS27216</name>
</gene>
<keyword evidence="1" id="KW-1133">Transmembrane helix</keyword>
<keyword evidence="1" id="KW-0472">Membrane</keyword>
<proteinExistence type="predicted"/>
<evidence type="ECO:0000313" key="2">
    <source>
        <dbReference type="EMBL" id="CAF1286552.1"/>
    </source>
</evidence>
<organism evidence="2 3">
    <name type="scientific">Rotaria sordida</name>
    <dbReference type="NCBI Taxonomy" id="392033"/>
    <lineage>
        <taxon>Eukaryota</taxon>
        <taxon>Metazoa</taxon>
        <taxon>Spiralia</taxon>
        <taxon>Gnathifera</taxon>
        <taxon>Rotifera</taxon>
        <taxon>Eurotatoria</taxon>
        <taxon>Bdelloidea</taxon>
        <taxon>Philodinida</taxon>
        <taxon>Philodinidae</taxon>
        <taxon>Rotaria</taxon>
    </lineage>
</organism>
<keyword evidence="1" id="KW-0812">Transmembrane</keyword>
<protein>
    <submittedName>
        <fullName evidence="2">Uncharacterized protein</fullName>
    </submittedName>
</protein>
<sequence>MLCSIDISGSGGGSGLCFSFKCTPMQIFISLFLVMLVVGTIICVILACCLQCSSGRPSEANADFICRDSVKCHNGEKYPFETGVWSFRYYQYDKWHGPYRVLLTFDRSLGKVTGQGTDDVGSFTFDGIFSSENFRLALTQQYEAGTGDPTQNLGHTSTIQLTWNSDNNQFEGAWYVRTHKYSGDGEFELKFEADSIPLLNTNNEC</sequence>